<dbReference type="GO" id="GO:0005655">
    <property type="term" value="C:nucleolar ribonuclease P complex"/>
    <property type="evidence" value="ECO:0007669"/>
    <property type="project" value="TreeGrafter"/>
</dbReference>
<protein>
    <submittedName>
        <fullName evidence="5">RNAse P Rpr2/Rpp21/SNM1 subunit domain-containing protein</fullName>
    </submittedName>
</protein>
<dbReference type="GO" id="GO:0046872">
    <property type="term" value="F:metal ion binding"/>
    <property type="evidence" value="ECO:0007669"/>
    <property type="project" value="UniProtKB-KW"/>
</dbReference>
<accession>A0A6A5ZCZ6</accession>
<dbReference type="OrthoDB" id="128536at2759"/>
<dbReference type="Pfam" id="PF04032">
    <property type="entry name" value="Rpr2"/>
    <property type="match status" value="1"/>
</dbReference>
<gene>
    <name evidence="5" type="ORF">BDV96DRAFT_645048</name>
</gene>
<dbReference type="Gene3D" id="6.20.50.20">
    <property type="match status" value="1"/>
</dbReference>
<dbReference type="PANTHER" id="PTHR14742">
    <property type="entry name" value="RIBONUCLEASE P SUBUNIT P21"/>
    <property type="match status" value="1"/>
</dbReference>
<keyword evidence="3" id="KW-0862">Zinc</keyword>
<reference evidence="5" key="1">
    <citation type="journal article" date="2020" name="Stud. Mycol.">
        <title>101 Dothideomycetes genomes: a test case for predicting lifestyles and emergence of pathogens.</title>
        <authorList>
            <person name="Haridas S."/>
            <person name="Albert R."/>
            <person name="Binder M."/>
            <person name="Bloem J."/>
            <person name="Labutti K."/>
            <person name="Salamov A."/>
            <person name="Andreopoulos B."/>
            <person name="Baker S."/>
            <person name="Barry K."/>
            <person name="Bills G."/>
            <person name="Bluhm B."/>
            <person name="Cannon C."/>
            <person name="Castanera R."/>
            <person name="Culley D."/>
            <person name="Daum C."/>
            <person name="Ezra D."/>
            <person name="Gonzalez J."/>
            <person name="Henrissat B."/>
            <person name="Kuo A."/>
            <person name="Liang C."/>
            <person name="Lipzen A."/>
            <person name="Lutzoni F."/>
            <person name="Magnuson J."/>
            <person name="Mondo S."/>
            <person name="Nolan M."/>
            <person name="Ohm R."/>
            <person name="Pangilinan J."/>
            <person name="Park H.-J."/>
            <person name="Ramirez L."/>
            <person name="Alfaro M."/>
            <person name="Sun H."/>
            <person name="Tritt A."/>
            <person name="Yoshinaga Y."/>
            <person name="Zwiers L.-H."/>
            <person name="Turgeon B."/>
            <person name="Goodwin S."/>
            <person name="Spatafora J."/>
            <person name="Crous P."/>
            <person name="Grigoriev I."/>
        </authorList>
    </citation>
    <scope>NUCLEOTIDE SEQUENCE</scope>
    <source>
        <strain evidence="5">CBS 627.86</strain>
    </source>
</reference>
<dbReference type="EMBL" id="ML977320">
    <property type="protein sequence ID" value="KAF2116627.1"/>
    <property type="molecule type" value="Genomic_DNA"/>
</dbReference>
<evidence type="ECO:0000256" key="2">
    <source>
        <dbReference type="ARBA" id="ARBA00022723"/>
    </source>
</evidence>
<keyword evidence="1" id="KW-0819">tRNA processing</keyword>
<dbReference type="InterPro" id="IPR007175">
    <property type="entry name" value="Rpr2/Snm1/Rpp21"/>
</dbReference>
<dbReference type="AlphaFoldDB" id="A0A6A5ZCZ6"/>
<sequence length="167" mass="18393">MAKEKALNGVTNKHLHARTAFLYQAATYLTLDAGAKTSHTEGVKQDALDTSKNRPSSPGTILTSHLRAVSRKAQTRLSTKLKRSICKTCDSVLIPGRTANFFTENRSKGGKKPWADVLVIQCNACHSKKRFPVGAERQQRKKNRVQKASTPKSVLLGINRQAALLQK</sequence>
<evidence type="ECO:0000313" key="6">
    <source>
        <dbReference type="Proteomes" id="UP000799770"/>
    </source>
</evidence>
<keyword evidence="2" id="KW-0479">Metal-binding</keyword>
<keyword evidence="6" id="KW-1185">Reference proteome</keyword>
<comment type="similarity">
    <text evidence="4">Belongs to the eukaryotic/archaeal RNase P protein component 4 family.</text>
</comment>
<proteinExistence type="inferred from homology"/>
<evidence type="ECO:0000313" key="5">
    <source>
        <dbReference type="EMBL" id="KAF2116627.1"/>
    </source>
</evidence>
<dbReference type="PANTHER" id="PTHR14742:SF0">
    <property type="entry name" value="RIBONUCLEASE P PROTEIN SUBUNIT P21"/>
    <property type="match status" value="1"/>
</dbReference>
<name>A0A6A5ZCZ6_9PLEO</name>
<dbReference type="Proteomes" id="UP000799770">
    <property type="component" value="Unassembled WGS sequence"/>
</dbReference>
<evidence type="ECO:0000256" key="4">
    <source>
        <dbReference type="ARBA" id="ARBA00038402"/>
    </source>
</evidence>
<evidence type="ECO:0000256" key="3">
    <source>
        <dbReference type="ARBA" id="ARBA00022833"/>
    </source>
</evidence>
<organism evidence="5 6">
    <name type="scientific">Lophiotrema nucula</name>
    <dbReference type="NCBI Taxonomy" id="690887"/>
    <lineage>
        <taxon>Eukaryota</taxon>
        <taxon>Fungi</taxon>
        <taxon>Dikarya</taxon>
        <taxon>Ascomycota</taxon>
        <taxon>Pezizomycotina</taxon>
        <taxon>Dothideomycetes</taxon>
        <taxon>Pleosporomycetidae</taxon>
        <taxon>Pleosporales</taxon>
        <taxon>Lophiotremataceae</taxon>
        <taxon>Lophiotrema</taxon>
    </lineage>
</organism>
<evidence type="ECO:0000256" key="1">
    <source>
        <dbReference type="ARBA" id="ARBA00022694"/>
    </source>
</evidence>
<dbReference type="GO" id="GO:0008033">
    <property type="term" value="P:tRNA processing"/>
    <property type="evidence" value="ECO:0007669"/>
    <property type="project" value="UniProtKB-KW"/>
</dbReference>